<dbReference type="InterPro" id="IPR017907">
    <property type="entry name" value="Znf_RING_CS"/>
</dbReference>
<comment type="subcellular location">
    <subcellularLocation>
        <location evidence="9">Cytoplasm</location>
    </subcellularLocation>
</comment>
<dbReference type="Pfam" id="PF13923">
    <property type="entry name" value="zf-C3HC4_2"/>
    <property type="match status" value="1"/>
</dbReference>
<proteinExistence type="inferred from homology"/>
<keyword evidence="7 9" id="KW-0862">Zinc</keyword>
<comment type="pathway">
    <text evidence="2 9">Protein modification; protein ubiquitination.</text>
</comment>
<evidence type="ECO:0000256" key="2">
    <source>
        <dbReference type="ARBA" id="ARBA00004906"/>
    </source>
</evidence>
<accession>A0ABN8R4Q4</accession>
<dbReference type="PROSITE" id="PS00518">
    <property type="entry name" value="ZF_RING_1"/>
    <property type="match status" value="1"/>
</dbReference>
<evidence type="ECO:0000313" key="11">
    <source>
        <dbReference type="EMBL" id="CAH3172444.1"/>
    </source>
</evidence>
<comment type="catalytic activity">
    <reaction evidence="1 9">
        <text>S-ubiquitinyl-[E2 ubiquitin-conjugating enzyme]-L-cysteine + [acceptor protein]-L-lysine = [E2 ubiquitin-conjugating enzyme]-L-cysteine + N(6)-ubiquitinyl-[acceptor protein]-L-lysine.</text>
        <dbReference type="EC" id="2.3.2.27"/>
    </reaction>
</comment>
<keyword evidence="4 9" id="KW-0808">Transferase</keyword>
<dbReference type="SMART" id="SM00184">
    <property type="entry name" value="RING"/>
    <property type="match status" value="1"/>
</dbReference>
<dbReference type="InterPro" id="IPR039396">
    <property type="entry name" value="Deltex_C"/>
</dbReference>
<name>A0ABN8R4Q4_9CNID</name>
<feature type="non-terminal residue" evidence="11">
    <location>
        <position position="1"/>
    </location>
</feature>
<evidence type="ECO:0000256" key="4">
    <source>
        <dbReference type="ARBA" id="ARBA00022679"/>
    </source>
</evidence>
<dbReference type="InterPro" id="IPR039398">
    <property type="entry name" value="Deltex_fam"/>
</dbReference>
<evidence type="ECO:0000256" key="1">
    <source>
        <dbReference type="ARBA" id="ARBA00000900"/>
    </source>
</evidence>
<gene>
    <name evidence="11" type="ORF">PEVE_00008435</name>
</gene>
<dbReference type="CDD" id="cd09633">
    <property type="entry name" value="Deltex_C"/>
    <property type="match status" value="1"/>
</dbReference>
<dbReference type="Gene3D" id="3.30.390.130">
    <property type="match status" value="1"/>
</dbReference>
<dbReference type="InterPro" id="IPR013083">
    <property type="entry name" value="Znf_RING/FYVE/PHD"/>
</dbReference>
<dbReference type="Proteomes" id="UP001159427">
    <property type="component" value="Unassembled WGS sequence"/>
</dbReference>
<feature type="domain" description="RING-type" evidence="10">
    <location>
        <begin position="7"/>
        <end position="45"/>
    </location>
</feature>
<evidence type="ECO:0000259" key="10">
    <source>
        <dbReference type="PROSITE" id="PS50089"/>
    </source>
</evidence>
<organism evidence="11 12">
    <name type="scientific">Porites evermanni</name>
    <dbReference type="NCBI Taxonomy" id="104178"/>
    <lineage>
        <taxon>Eukaryota</taxon>
        <taxon>Metazoa</taxon>
        <taxon>Cnidaria</taxon>
        <taxon>Anthozoa</taxon>
        <taxon>Hexacorallia</taxon>
        <taxon>Scleractinia</taxon>
        <taxon>Fungiina</taxon>
        <taxon>Poritidae</taxon>
        <taxon>Porites</taxon>
    </lineage>
</organism>
<dbReference type="PANTHER" id="PTHR12622">
    <property type="entry name" value="DELTEX-RELATED"/>
    <property type="match status" value="1"/>
</dbReference>
<dbReference type="Gene3D" id="3.30.40.10">
    <property type="entry name" value="Zinc/RING finger domain, C3HC4 (zinc finger)"/>
    <property type="match status" value="1"/>
</dbReference>
<dbReference type="EC" id="2.3.2.27" evidence="9"/>
<dbReference type="SUPFAM" id="SSF57850">
    <property type="entry name" value="RING/U-box"/>
    <property type="match status" value="1"/>
</dbReference>
<sequence length="161" mass="17911">IFSIATCPICLETMSNPRSLTCKHSFCPKCIQITLNVCNRCPVCQQPLGYIIGDQPRGQMTFYRNSVPGYEGYGKIVISYQFLSGVQGPEHPNPGQHYQGTSRTAYLPDNHEGREVLQLLRRTFDARLVFTVGTSNITGLSNQVIWNDIHHKTSISGGSYG</sequence>
<dbReference type="PROSITE" id="PS50089">
    <property type="entry name" value="ZF_RING_2"/>
    <property type="match status" value="1"/>
</dbReference>
<comment type="caution">
    <text evidence="11">The sequence shown here is derived from an EMBL/GenBank/DDBJ whole genome shotgun (WGS) entry which is preliminary data.</text>
</comment>
<dbReference type="EMBL" id="CALNXI010001575">
    <property type="protein sequence ID" value="CAH3172444.1"/>
    <property type="molecule type" value="Genomic_DNA"/>
</dbReference>
<evidence type="ECO:0000256" key="3">
    <source>
        <dbReference type="ARBA" id="ARBA00009413"/>
    </source>
</evidence>
<comment type="similarity">
    <text evidence="3 9">Belongs to the Deltex family.</text>
</comment>
<keyword evidence="5 9" id="KW-0479">Metal-binding</keyword>
<dbReference type="Pfam" id="PF18102">
    <property type="entry name" value="DTC"/>
    <property type="match status" value="1"/>
</dbReference>
<keyword evidence="9" id="KW-0963">Cytoplasm</keyword>
<reference evidence="11 12" key="1">
    <citation type="submission" date="2022-05" db="EMBL/GenBank/DDBJ databases">
        <authorList>
            <consortium name="Genoscope - CEA"/>
            <person name="William W."/>
        </authorList>
    </citation>
    <scope>NUCLEOTIDE SEQUENCE [LARGE SCALE GENOMIC DNA]</scope>
</reference>
<evidence type="ECO:0000313" key="12">
    <source>
        <dbReference type="Proteomes" id="UP001159427"/>
    </source>
</evidence>
<evidence type="ECO:0000256" key="7">
    <source>
        <dbReference type="ARBA" id="ARBA00022833"/>
    </source>
</evidence>
<evidence type="ECO:0000256" key="8">
    <source>
        <dbReference type="PROSITE-ProRule" id="PRU00175"/>
    </source>
</evidence>
<evidence type="ECO:0000256" key="9">
    <source>
        <dbReference type="RuleBase" id="RU367105"/>
    </source>
</evidence>
<dbReference type="InterPro" id="IPR001841">
    <property type="entry name" value="Znf_RING"/>
</dbReference>
<evidence type="ECO:0000256" key="5">
    <source>
        <dbReference type="ARBA" id="ARBA00022723"/>
    </source>
</evidence>
<protein>
    <recommendedName>
        <fullName evidence="9">E3 ubiquitin-protein ligase</fullName>
        <ecNumber evidence="9">2.3.2.27</ecNumber>
    </recommendedName>
</protein>
<dbReference type="InterPro" id="IPR039399">
    <property type="entry name" value="Deltex_C_sf"/>
</dbReference>
<keyword evidence="6 8" id="KW-0863">Zinc-finger</keyword>
<keyword evidence="12" id="KW-1185">Reference proteome</keyword>
<evidence type="ECO:0000256" key="6">
    <source>
        <dbReference type="ARBA" id="ARBA00022771"/>
    </source>
</evidence>